<dbReference type="FunFam" id="3.40.30.10:FF:000001">
    <property type="entry name" value="Thioredoxin"/>
    <property type="match status" value="1"/>
</dbReference>
<organism evidence="12 14">
    <name type="scientific">Clostridium symbiosum</name>
    <name type="common">Bacteroides symbiosus</name>
    <dbReference type="NCBI Taxonomy" id="1512"/>
    <lineage>
        <taxon>Bacteria</taxon>
        <taxon>Bacillati</taxon>
        <taxon>Bacillota</taxon>
        <taxon>Clostridia</taxon>
        <taxon>Lachnospirales</taxon>
        <taxon>Lachnospiraceae</taxon>
        <taxon>Otoolea</taxon>
    </lineage>
</organism>
<proteinExistence type="inferred from homology"/>
<dbReference type="PRINTS" id="PR00421">
    <property type="entry name" value="THIOREDOXIN"/>
</dbReference>
<dbReference type="CDD" id="cd02947">
    <property type="entry name" value="TRX_family"/>
    <property type="match status" value="1"/>
</dbReference>
<protein>
    <recommendedName>
        <fullName evidence="2 7">Thioredoxin</fullName>
    </recommendedName>
</protein>
<feature type="active site" description="Nucleophile" evidence="9">
    <location>
        <position position="36"/>
    </location>
</feature>
<comment type="similarity">
    <text evidence="1 8">Belongs to the thioredoxin family.</text>
</comment>
<dbReference type="AlphaFoldDB" id="A0AAW6AZY7"/>
<feature type="domain" description="Thioredoxin" evidence="11">
    <location>
        <begin position="1"/>
        <end position="103"/>
    </location>
</feature>
<evidence type="ECO:0000313" key="13">
    <source>
        <dbReference type="EMBL" id="MDB2002695.1"/>
    </source>
</evidence>
<keyword evidence="6 10" id="KW-0676">Redox-active center</keyword>
<feature type="active site" description="Nucleophile" evidence="9">
    <location>
        <position position="33"/>
    </location>
</feature>
<dbReference type="InterPro" id="IPR017937">
    <property type="entry name" value="Thioredoxin_CS"/>
</dbReference>
<keyword evidence="5 10" id="KW-1015">Disulfide bond</keyword>
<reference evidence="12" key="1">
    <citation type="journal article" date="2022" name="Cell Host Microbe">
        <title>Colonization of the live biotherapeutic product VE303 and modulation of the microbiota and metabolites in healthy volunteers.</title>
        <authorList>
            <person name="Dsouza M."/>
            <person name="Menon R."/>
            <person name="Crossette E."/>
            <person name="Bhattarai S.K."/>
            <person name="Schneider J."/>
            <person name="Kim Y.G."/>
            <person name="Reddy S."/>
            <person name="Caballero S."/>
            <person name="Felix C."/>
            <person name="Cornacchione L."/>
            <person name="Hendrickson J."/>
            <person name="Watson A.R."/>
            <person name="Minot S.S."/>
            <person name="Greenfield N."/>
            <person name="Schopf L."/>
            <person name="Szabady R."/>
            <person name="Patarroyo J."/>
            <person name="Smith W."/>
            <person name="Harrison P."/>
            <person name="Kuijper E.J."/>
            <person name="Kelly C.P."/>
            <person name="Olle B."/>
            <person name="Bobilev D."/>
            <person name="Silber J.L."/>
            <person name="Bucci V."/>
            <person name="Roberts B."/>
            <person name="Faith J."/>
            <person name="Norman J.M."/>
        </authorList>
    </citation>
    <scope>NUCLEOTIDE SEQUENCE</scope>
    <source>
        <strain evidence="12">VE303-04</strain>
    </source>
</reference>
<gene>
    <name evidence="12" type="primary">trxA</name>
    <name evidence="12" type="ORF">K5I21_24300</name>
    <name evidence="13" type="ORF">PM006_21045</name>
</gene>
<dbReference type="GeneID" id="57968209"/>
<evidence type="ECO:0000259" key="11">
    <source>
        <dbReference type="PROSITE" id="PS51352"/>
    </source>
</evidence>
<dbReference type="GO" id="GO:0005829">
    <property type="term" value="C:cytosol"/>
    <property type="evidence" value="ECO:0007669"/>
    <property type="project" value="TreeGrafter"/>
</dbReference>
<dbReference type="RefSeq" id="WP_003498087.1">
    <property type="nucleotide sequence ID" value="NZ_BAABZD010000012.1"/>
</dbReference>
<evidence type="ECO:0000256" key="8">
    <source>
        <dbReference type="PIRNR" id="PIRNR000077"/>
    </source>
</evidence>
<evidence type="ECO:0000256" key="5">
    <source>
        <dbReference type="ARBA" id="ARBA00023157"/>
    </source>
</evidence>
<evidence type="ECO:0000313" key="12">
    <source>
        <dbReference type="EMBL" id="MCK0088929.1"/>
    </source>
</evidence>
<dbReference type="PANTHER" id="PTHR45663:SF11">
    <property type="entry name" value="GEO12009P1"/>
    <property type="match status" value="1"/>
</dbReference>
<dbReference type="PIRSF" id="PIRSF000077">
    <property type="entry name" value="Thioredoxin"/>
    <property type="match status" value="1"/>
</dbReference>
<dbReference type="NCBIfam" id="TIGR01068">
    <property type="entry name" value="thioredoxin"/>
    <property type="match status" value="1"/>
</dbReference>
<evidence type="ECO:0000256" key="4">
    <source>
        <dbReference type="ARBA" id="ARBA00022982"/>
    </source>
</evidence>
<dbReference type="InterPro" id="IPR013766">
    <property type="entry name" value="Thioredoxin_domain"/>
</dbReference>
<dbReference type="Proteomes" id="UP001300871">
    <property type="component" value="Unassembled WGS sequence"/>
</dbReference>
<dbReference type="GO" id="GO:0045454">
    <property type="term" value="P:cell redox homeostasis"/>
    <property type="evidence" value="ECO:0007669"/>
    <property type="project" value="TreeGrafter"/>
</dbReference>
<dbReference type="Proteomes" id="UP001203136">
    <property type="component" value="Unassembled WGS sequence"/>
</dbReference>
<evidence type="ECO:0000256" key="6">
    <source>
        <dbReference type="ARBA" id="ARBA00023284"/>
    </source>
</evidence>
<feature type="disulfide bond" description="Redox-active" evidence="10">
    <location>
        <begin position="33"/>
        <end position="36"/>
    </location>
</feature>
<dbReference type="PANTHER" id="PTHR45663">
    <property type="entry name" value="GEO12009P1"/>
    <property type="match status" value="1"/>
</dbReference>
<dbReference type="PROSITE" id="PS51352">
    <property type="entry name" value="THIOREDOXIN_2"/>
    <property type="match status" value="1"/>
</dbReference>
<evidence type="ECO:0000256" key="3">
    <source>
        <dbReference type="ARBA" id="ARBA00022448"/>
    </source>
</evidence>
<dbReference type="PROSITE" id="PS00194">
    <property type="entry name" value="THIOREDOXIN_1"/>
    <property type="match status" value="1"/>
</dbReference>
<sequence>MANVKELTKQNFDKEVLNAEGGSVLVDFWAPWCGPCRMQGPVVEKLAEGGYSVAKVNIDEQPELAEQYRVMSIPTLIVFKNGKVEDQMVGVQSYQTLEKALQK</sequence>
<dbReference type="EMBL" id="JAINVB010000002">
    <property type="protein sequence ID" value="MCK0088929.1"/>
    <property type="molecule type" value="Genomic_DNA"/>
</dbReference>
<evidence type="ECO:0000256" key="1">
    <source>
        <dbReference type="ARBA" id="ARBA00008987"/>
    </source>
</evidence>
<feature type="site" description="Contributes to redox potential value" evidence="9">
    <location>
        <position position="34"/>
    </location>
</feature>
<evidence type="ECO:0000313" key="14">
    <source>
        <dbReference type="Proteomes" id="UP001203136"/>
    </source>
</evidence>
<dbReference type="Pfam" id="PF00085">
    <property type="entry name" value="Thioredoxin"/>
    <property type="match status" value="1"/>
</dbReference>
<dbReference type="InterPro" id="IPR036249">
    <property type="entry name" value="Thioredoxin-like_sf"/>
</dbReference>
<dbReference type="EMBL" id="JAQLGM010000086">
    <property type="protein sequence ID" value="MDB2002695.1"/>
    <property type="molecule type" value="Genomic_DNA"/>
</dbReference>
<dbReference type="SUPFAM" id="SSF52833">
    <property type="entry name" value="Thioredoxin-like"/>
    <property type="match status" value="1"/>
</dbReference>
<keyword evidence="3" id="KW-0813">Transport</keyword>
<reference evidence="13" key="2">
    <citation type="submission" date="2023-01" db="EMBL/GenBank/DDBJ databases">
        <title>Human gut microbiome strain richness.</title>
        <authorList>
            <person name="Chen-Liaw A."/>
        </authorList>
    </citation>
    <scope>NUCLEOTIDE SEQUENCE</scope>
    <source>
        <strain evidence="13">B1_m1001713B170214d0_201011</strain>
    </source>
</reference>
<keyword evidence="4" id="KW-0249">Electron transport</keyword>
<evidence type="ECO:0000256" key="9">
    <source>
        <dbReference type="PIRSR" id="PIRSR000077-1"/>
    </source>
</evidence>
<evidence type="ECO:0000256" key="2">
    <source>
        <dbReference type="ARBA" id="ARBA00020570"/>
    </source>
</evidence>
<name>A0AAW6AZY7_CLOSY</name>
<dbReference type="GO" id="GO:0015035">
    <property type="term" value="F:protein-disulfide reductase activity"/>
    <property type="evidence" value="ECO:0007669"/>
    <property type="project" value="UniProtKB-UniRule"/>
</dbReference>
<accession>A0AAW6AZY7</accession>
<feature type="site" description="Contributes to redox potential value" evidence="9">
    <location>
        <position position="35"/>
    </location>
</feature>
<evidence type="ECO:0000256" key="10">
    <source>
        <dbReference type="PIRSR" id="PIRSR000077-4"/>
    </source>
</evidence>
<feature type="site" description="Deprotonates C-terminal active site Cys" evidence="9">
    <location>
        <position position="27"/>
    </location>
</feature>
<comment type="caution">
    <text evidence="12">The sequence shown here is derived from an EMBL/GenBank/DDBJ whole genome shotgun (WGS) entry which is preliminary data.</text>
</comment>
<dbReference type="InterPro" id="IPR005746">
    <property type="entry name" value="Thioredoxin"/>
</dbReference>
<dbReference type="Gene3D" id="3.40.30.10">
    <property type="entry name" value="Glutaredoxin"/>
    <property type="match status" value="1"/>
</dbReference>
<evidence type="ECO:0000256" key="7">
    <source>
        <dbReference type="NCBIfam" id="TIGR01068"/>
    </source>
</evidence>